<name>A0ACC0HZ28_9ERIC</name>
<dbReference type="Proteomes" id="UP001060215">
    <property type="component" value="Chromosome 2"/>
</dbReference>
<accession>A0ACC0HZ28</accession>
<keyword evidence="2" id="KW-1185">Reference proteome</keyword>
<proteinExistence type="predicted"/>
<evidence type="ECO:0000313" key="1">
    <source>
        <dbReference type="EMBL" id="KAI8017757.1"/>
    </source>
</evidence>
<comment type="caution">
    <text evidence="1">The sequence shown here is derived from an EMBL/GenBank/DDBJ whole genome shotgun (WGS) entry which is preliminary data.</text>
</comment>
<reference evidence="1 2" key="1">
    <citation type="journal article" date="2022" name="Plant J.">
        <title>Chromosome-level genome of Camellia lanceoleosa provides a valuable resource for understanding genome evolution and self-incompatibility.</title>
        <authorList>
            <person name="Gong W."/>
            <person name="Xiao S."/>
            <person name="Wang L."/>
            <person name="Liao Z."/>
            <person name="Chang Y."/>
            <person name="Mo W."/>
            <person name="Hu G."/>
            <person name="Li W."/>
            <person name="Zhao G."/>
            <person name="Zhu H."/>
            <person name="Hu X."/>
            <person name="Ji K."/>
            <person name="Xiang X."/>
            <person name="Song Q."/>
            <person name="Yuan D."/>
            <person name="Jin S."/>
            <person name="Zhang L."/>
        </authorList>
    </citation>
    <scope>NUCLEOTIDE SEQUENCE [LARGE SCALE GENOMIC DNA]</scope>
    <source>
        <tissue evidence="1">Fresh and healthy young leaves</tissue>
    </source>
</reference>
<gene>
    <name evidence="1" type="ORF">LOK49_LG04G01201</name>
</gene>
<sequence length="170" mass="19180">MSNRSGTVKKDEIFVTHCGSMEPSVLDFQERDIGHLAVILSTLANHILQINTVMKNEGMACSIMLMCLIRRSLGRDLHHGQRKRMAVLNQNLIRVEKNFMGKKESAGEVASRLRPRLDYSDPAAHAHRYQDSFGAGSSPCSHDYYGSDYGEDSYSFFYGNDHPYGGGYYY</sequence>
<organism evidence="1 2">
    <name type="scientific">Camellia lanceoleosa</name>
    <dbReference type="NCBI Taxonomy" id="1840588"/>
    <lineage>
        <taxon>Eukaryota</taxon>
        <taxon>Viridiplantae</taxon>
        <taxon>Streptophyta</taxon>
        <taxon>Embryophyta</taxon>
        <taxon>Tracheophyta</taxon>
        <taxon>Spermatophyta</taxon>
        <taxon>Magnoliopsida</taxon>
        <taxon>eudicotyledons</taxon>
        <taxon>Gunneridae</taxon>
        <taxon>Pentapetalae</taxon>
        <taxon>asterids</taxon>
        <taxon>Ericales</taxon>
        <taxon>Theaceae</taxon>
        <taxon>Camellia</taxon>
    </lineage>
</organism>
<protein>
    <submittedName>
        <fullName evidence="1">Uncharacterized protein</fullName>
    </submittedName>
</protein>
<evidence type="ECO:0000313" key="2">
    <source>
        <dbReference type="Proteomes" id="UP001060215"/>
    </source>
</evidence>
<dbReference type="EMBL" id="CM045759">
    <property type="protein sequence ID" value="KAI8017757.1"/>
    <property type="molecule type" value="Genomic_DNA"/>
</dbReference>